<reference evidence="4" key="1">
    <citation type="submission" date="2020-06" db="EMBL/GenBank/DDBJ databases">
        <title>Thalassolituus marinus alknpb1M-1, a hydrocarbon-degrading bacterium isolated from the deep-sea overlying water using an in-situ strategy from the South China Sea basin.</title>
        <authorList>
            <person name="Dong C."/>
            <person name="Chen Y."/>
            <person name="Shao Z."/>
        </authorList>
    </citation>
    <scope>NUCLEOTIDE SEQUENCE [LARGE SCALE GENOMIC DNA]</scope>
    <source>
        <strain evidence="4">alknpb1M-1</strain>
    </source>
</reference>
<keyword evidence="1" id="KW-0472">Membrane</keyword>
<feature type="transmembrane region" description="Helical" evidence="1">
    <location>
        <begin position="6"/>
        <end position="25"/>
    </location>
</feature>
<evidence type="ECO:0000313" key="3">
    <source>
        <dbReference type="EMBL" id="UXD89093.1"/>
    </source>
</evidence>
<keyword evidence="1" id="KW-0812">Transmembrane</keyword>
<feature type="transmembrane region" description="Helical" evidence="1">
    <location>
        <begin position="129"/>
        <end position="149"/>
    </location>
</feature>
<proteinExistence type="predicted"/>
<keyword evidence="4" id="KW-1185">Reference proteome</keyword>
<accession>A0ABY6AHL1</accession>
<dbReference type="RefSeq" id="WP_260997779.1">
    <property type="nucleotide sequence ID" value="NZ_CP054475.1"/>
</dbReference>
<dbReference type="InterPro" id="IPR021994">
    <property type="entry name" value="DUF3592"/>
</dbReference>
<protein>
    <submittedName>
        <fullName evidence="3">DUF3592 domain-containing protein</fullName>
    </submittedName>
</protein>
<organism evidence="3 4">
    <name type="scientific">Thalassolituus hydrocarboniclasticus</name>
    <dbReference type="NCBI Taxonomy" id="2742796"/>
    <lineage>
        <taxon>Bacteria</taxon>
        <taxon>Pseudomonadati</taxon>
        <taxon>Pseudomonadota</taxon>
        <taxon>Gammaproteobacteria</taxon>
        <taxon>Oceanospirillales</taxon>
        <taxon>Oceanospirillaceae</taxon>
        <taxon>Thalassolituus</taxon>
    </lineage>
</organism>
<evidence type="ECO:0000256" key="1">
    <source>
        <dbReference type="SAM" id="Phobius"/>
    </source>
</evidence>
<evidence type="ECO:0000313" key="4">
    <source>
        <dbReference type="Proteomes" id="UP001065322"/>
    </source>
</evidence>
<evidence type="ECO:0000259" key="2">
    <source>
        <dbReference type="Pfam" id="PF12158"/>
    </source>
</evidence>
<dbReference type="Proteomes" id="UP001065322">
    <property type="component" value="Chromosome"/>
</dbReference>
<dbReference type="Pfam" id="PF12158">
    <property type="entry name" value="DUF3592"/>
    <property type="match status" value="1"/>
</dbReference>
<sequence length="151" mass="17128">MEDYLPHILIAIGTAIIASLSYIAVRAVKSRSWKKTSGFLLKKGTRLNISKDIQTNVVDWKSVHIDVEYEYEVDGVKYVSKRATFSDMVNKPMSSLNKILKEYLSTESIEVYYNPKNHSDSVLLPGARIWNFTPMITGCLFIAAGIFFLNQ</sequence>
<feature type="domain" description="DUF3592" evidence="2">
    <location>
        <begin position="65"/>
        <end position="127"/>
    </location>
</feature>
<name>A0ABY6AHL1_9GAMM</name>
<gene>
    <name evidence="3" type="ORF">HUF19_17350</name>
</gene>
<dbReference type="EMBL" id="CP054475">
    <property type="protein sequence ID" value="UXD89093.1"/>
    <property type="molecule type" value="Genomic_DNA"/>
</dbReference>
<keyword evidence="1" id="KW-1133">Transmembrane helix</keyword>